<dbReference type="PROSITE" id="PS00018">
    <property type="entry name" value="EF_HAND_1"/>
    <property type="match status" value="1"/>
</dbReference>
<dbReference type="GO" id="GO:0003779">
    <property type="term" value="F:actin binding"/>
    <property type="evidence" value="ECO:0007669"/>
    <property type="project" value="UniProtKB-KW"/>
</dbReference>
<dbReference type="PROSITE" id="PS50002">
    <property type="entry name" value="SH3"/>
    <property type="match status" value="1"/>
</dbReference>
<evidence type="ECO:0000256" key="14">
    <source>
        <dbReference type="PROSITE-ProRule" id="PRU00192"/>
    </source>
</evidence>
<dbReference type="GO" id="GO:0005509">
    <property type="term" value="F:calcium ion binding"/>
    <property type="evidence" value="ECO:0007669"/>
    <property type="project" value="InterPro"/>
</dbReference>
<feature type="domain" description="EF-hand" evidence="18">
    <location>
        <begin position="3231"/>
        <end position="3266"/>
    </location>
</feature>
<dbReference type="SMART" id="SM00150">
    <property type="entry name" value="SPEC"/>
    <property type="match status" value="20"/>
</dbReference>
<keyword evidence="8" id="KW-0479">Metal-binding</keyword>
<dbReference type="FunFam" id="1.20.58.60:FF:000071">
    <property type="entry name" value="Spectrin alpha chain, non-erythrocytic 1"/>
    <property type="match status" value="1"/>
</dbReference>
<dbReference type="InterPro" id="IPR018159">
    <property type="entry name" value="Spectrin/alpha-actinin"/>
</dbReference>
<comment type="caution">
    <text evidence="19">The sequence shown here is derived from an EMBL/GenBank/DDBJ whole genome shotgun (WGS) entry which is preliminary data.</text>
</comment>
<evidence type="ECO:0000259" key="17">
    <source>
        <dbReference type="PROSITE" id="PS50002"/>
    </source>
</evidence>
<evidence type="ECO:0000313" key="19">
    <source>
        <dbReference type="EMBL" id="KAG7499237.1"/>
    </source>
</evidence>
<feature type="coiled-coil region" evidence="15">
    <location>
        <begin position="544"/>
        <end position="694"/>
    </location>
</feature>
<keyword evidence="4 14" id="KW-0728">SH3 domain</keyword>
<dbReference type="CDD" id="cd11808">
    <property type="entry name" value="SH3_Alpha_Spectrin"/>
    <property type="match status" value="1"/>
</dbReference>
<dbReference type="FunFam" id="1.10.238.10:FF:000020">
    <property type="entry name" value="spectrin alpha chain, non-erythrocytic 1"/>
    <property type="match status" value="1"/>
</dbReference>
<evidence type="ECO:0000256" key="10">
    <source>
        <dbReference type="ARBA" id="ARBA00022837"/>
    </source>
</evidence>
<feature type="coiled-coil region" evidence="15">
    <location>
        <begin position="1231"/>
        <end position="1261"/>
    </location>
</feature>
<feature type="region of interest" description="Disordered" evidence="16">
    <location>
        <begin position="735"/>
        <end position="755"/>
    </location>
</feature>
<evidence type="ECO:0000256" key="4">
    <source>
        <dbReference type="ARBA" id="ARBA00022443"/>
    </source>
</evidence>
<dbReference type="FunFam" id="1.20.58.60:FF:000078">
    <property type="entry name" value="Spectrin alpha chain, non-erythrocytic 1"/>
    <property type="match status" value="1"/>
</dbReference>
<dbReference type="FunFam" id="1.20.58.60:FF:000006">
    <property type="entry name" value="Spectrin alpha chain, non-erythrocytic 1"/>
    <property type="match status" value="3"/>
</dbReference>
<feature type="domain" description="SH3" evidence="17">
    <location>
        <begin position="1812"/>
        <end position="1903"/>
    </location>
</feature>
<dbReference type="FunFam" id="1.20.58.60:FF:000035">
    <property type="entry name" value="Spectrin alpha chain, non-erythrocytic 1"/>
    <property type="match status" value="1"/>
</dbReference>
<evidence type="ECO:0000313" key="20">
    <source>
        <dbReference type="Proteomes" id="UP000693946"/>
    </source>
</evidence>
<sequence length="3337" mass="382715">MRKAMRHRSTSPPLHVHVSDDTPVHVHIKSFRKSPNKTQQGKIKTDAGSLRPTATVRTRVPWIPPGKTSIRDSAFKWEGLTHRLEIVPPLPEPEPEPASETQHSPLRLADLATDEEEEQGEGLHGRISQYERKIDSLMTEVGSLKNEVELRKKAQQLERQSERLSASKRVIAEQEEELAEVTKELVETERENSRLRQSMEKMLEESDVHRPDRTPQDKDALLRKLMEAEVDGVAAAKQVSALRESVSKLGGATRASAAEVSGLDHQKMMLLQKLETFENTNRALRHLLREQHGSKMESVRLSEQKDDLLKRLGNTEADNALLVVKLQEREKEVDELSRLLDTEKDNSKSTVHLSKSLESTRAHLQGQLRSKEAENNRLVVQIKNLERAAERQKVELEHLKEQLTRQKQQASADRDALKRATRVQKQRAERCQDTTGQLSVQLLDMEKQLTEALSTAESWQSLHTQQVKDKSKLEMEVSLLNSRISELTEQIRSAEDKSRLERETLLDRLHVLTTENTAAKLDNQALKVSATTVDEKLLVSQSELQQVRASIRQYESLLDSYKIQVGKTRAEADDFAARLARAEQAAQAVRGKLDQEVDEVRRELQGRLAELEPLPDALRRAELRLQEAQDRERGQERRSAELGNNLTELRMKVETQGNHMDLLRQKNKVLLEENRRLQQRVETLEKTLEDSSAQNSELLSVLSKREDAVHSNQLRLEEKTRECSLLSRGLEEALDDARRQVSESRERASTKERSTQAKIVELETQLSRTTSEINQLRRSKEEAERRYQSRLQDMTDRLEQSDSTNQSLQNYVQFLKESYTNVFGDVVVSSSLQSDPSSRRSSSILLVQPNQHFVRYFYIKTKQEDGRRWESAGDSRGHPGASAKLEDSYRFQFFRRDADELEKWIQEKLQIASDENYKDPSNLQGKLQKHQAFEAEVQANAGAIIKLDDTGNLMINEGHFASETIRTRLEELHRLWDLLLQKTKEKGMRLLQAQKLVQYLRECEDALDWISDKEAIVTSEELGQDLEHVELLQKKFEEFQTDLAAHEERVNEVNQLASKLIQETHPEAELIVRKQEEVNAAWQRLKGLAQQRQGKLFGAAEVQRFNRDVDETISWIKEKEQLMASDDFGRDLASVQALLRKHEGLERDLAALEDKVNTLGGDAERLQETHPQNAAQIHLKKDELVTNWEQIRTLAAERHTRLNDSYRLQRFTADFRDLTSWVTEMKALINADELANDVAGAEALLDRHQEHKGEIDAHEDSFRSTDEAGQALLNTGHYASDEVKEKLGILTEEKESLLELWEVRRQQYEQCMDLQLFYRDTEQVDNWMSKQEAFLLNEDLGDSLDSVEALLKKHEDFEKSLSAQEEKITALDEFATKLIQNNHYAKEDVATRRDALLSRRNALHERAQSRRAALEDSFHLQQFFRDSDELKSWINEKMKTATDESYKDPSNLQGKVQKHQAFEAELSANQSRIDALQKSGQELLDGKHYASTEVAGRMEEVSSQWKKLLEATELKGIKLREANQQQQFNRNVEDIELWLYEVEGHLASDDYGKDLTSVQNLQKKHALLEADVAAHQDRIDGITIQARQFQEAGHFDADNIRKKQEALVTRYEALREPMAARKQKLSDSLRLQQLFRDVEDEETWIREKEPIAASTNRGKDLIGVQNLLKKHQALQAEITGHEPRIKAVSQKGDAMVEEGHFAADDVKVKLAELHGRWDTLKAKASQRRQDLEDSLQAQQYFADANEAESWMREKEPIVGSVDYGKDEDSAEALLKKHEALMSDLSAYGSSIQSLKEQAQSCRQQVAPTDDETGKELVLALYDYQEKSPREVTMKKGDILTLLNSTNKVQICGGPCDLKSVMIKKAVNVTEGVSLSPLLQDWWKVEVNDRQGFVPAAYVKKLDPTQSSSRENLLDEHGSIALRQDQIENQYGTLQELGDKRKDMLEKSCKKFMLFREANELQQWIHEKEGALTNEEVGSDLEQVEVLQKKFDDFQKDLKANESRLRDINKVASELESEGLMAEEAPMVQAQQQELLGAAPGTDEADSKTASPWKNIRLAVQTTANFNTIKELNNRWRSLQQLAEDRSNMLGSAHEVQRFHRDADETKEWIEEKNQALNTDNYGHDLASVQALQRKHEGFERDLAALGDKVNSLGEMAERLIQSHPEAVDDIQEKCTELNTAWSSLVGRADQRKDKLGNSHDLQRFLSDFRDLMSWINGIRGLVSSEELAKDVTGAEALLERHQEHRTEIDARAGTFQAFEQFGQQLLARGHYASPEIQQKLEALDHERADLEKAWVQRRMMLDQCLELQLFNRDCEQAENWMAAREAFLASDDKGDSLDSVEALIKKHEDFDKAINVQEEKIAALQSFADQLVGADHYAKPEIFNRRNEVLDRWRRLKAQMIEKRSKLGESQTLQQFSRDVDEIEAWISEKLQTATDESYKDPTNIQLSKLLSKHQKHQAFEAELHANADRIRGVIDTGNALIQRGACAGSEDAVKVRLNALDEQWQFLVNKSAEKSQKLKEANKQQNFNTGIKDFDFWLSEVEALLASEDYGKDLASVNNLLKKHQLLEADISAHEDRLKDLNGQADSLMGSNAFDTSLVKDKRDAVNGRFTKIKSMAAGRRAKLNESHRLHQFFRDLDDEESWIKEKKLLVSSEDYGRDLTGVQNLRKKHKRLEAELGAHEPAIQSVLDTGKKLSDDNTIGQEEIQQRLAQFVDHWKELKDLSGARGQRLEESLEYQQFVANVEEEEAWINEKLNLVGSEDYGDTLAAVQGLLKKHEAFETDFTVHRDRVNDVCTNGDELIKKNNHHVDNISAKMAALREKVSELERAAAQRKAKLDENSAFLQFNWKADVVESWIGEKENSLKTDDYGRDLSSVQTLLTKQETFDAGLQAFQQEGITNITALKDQLLAAKHVQSKAIEARHAALMKRWNQLLSNSAARKKKLLEAQEHFRKVEDLFLTFAKKASAFNSWFENAEEDLTDPVRCNSLEEIKALREAHEAFRSSLSSAQADYNQLAELDQQIKSYQVVSNPYTWFTMEALEETWRNLQKIIKERELELQKEQRRQEENDKLRQEFAQHANAFHQWLQETRTYLLDGSCMVEESGTLESQLEATKRKHQEIRAMRSQLKKIEDLGAAMEEALILDNKYTEHSTVGLAQQWDQLDQLGMRMQHNLEQQIQARNTTGVTEEALKEFSMMFKHFDKEKSGRLNHQEFKSCLRSLGYDLPMVEEGEPDPEFEAILNIVDPNRDGNVSLQEYMAFMISRETENVKSSEEIESAFRALSAENKPYVTKEELYQNLTKEQADYCLSHMKPYLDSKGRELPTAFDFVEFTRSLFVN</sequence>
<dbReference type="InterPro" id="IPR014837">
    <property type="entry name" value="EF-hand_Ca_insen"/>
</dbReference>
<feature type="coiled-coil region" evidence="15">
    <location>
        <begin position="3037"/>
        <end position="3069"/>
    </location>
</feature>
<accession>A0AAV6R1N5</accession>
<dbReference type="FunFam" id="1.20.58.60:FF:000013">
    <property type="entry name" value="Spectrin alpha chain, non-erythrocytic 1"/>
    <property type="match status" value="2"/>
</dbReference>
<dbReference type="InterPro" id="IPR035825">
    <property type="entry name" value="Alpha_Spectrin_SH3"/>
</dbReference>
<dbReference type="InterPro" id="IPR002017">
    <property type="entry name" value="Spectrin_repeat"/>
</dbReference>
<feature type="coiled-coil region" evidence="15">
    <location>
        <begin position="2558"/>
        <end position="2585"/>
    </location>
</feature>
<evidence type="ECO:0000256" key="6">
    <source>
        <dbReference type="ARBA" id="ARBA00022490"/>
    </source>
</evidence>
<evidence type="ECO:0000256" key="13">
    <source>
        <dbReference type="ARBA" id="ARBA00023212"/>
    </source>
</evidence>
<dbReference type="Pfam" id="PF13499">
    <property type="entry name" value="EF-hand_7"/>
    <property type="match status" value="1"/>
</dbReference>
<feature type="region of interest" description="Disordered" evidence="16">
    <location>
        <begin position="1"/>
        <end position="22"/>
    </location>
</feature>
<keyword evidence="20" id="KW-1185">Reference proteome</keyword>
<dbReference type="FunFam" id="1.20.58.60:FF:000080">
    <property type="entry name" value="Spectrin alpha chain, non-erythrocytic 1"/>
    <property type="match status" value="1"/>
</dbReference>
<dbReference type="GO" id="GO:0005516">
    <property type="term" value="F:calmodulin binding"/>
    <property type="evidence" value="ECO:0007669"/>
    <property type="project" value="UniProtKB-KW"/>
</dbReference>
<evidence type="ECO:0000256" key="2">
    <source>
        <dbReference type="ARBA" id="ARBA00004544"/>
    </source>
</evidence>
<keyword evidence="9" id="KW-0677">Repeat</keyword>
<feature type="coiled-coil region" evidence="15">
    <location>
        <begin position="326"/>
        <end position="420"/>
    </location>
</feature>
<keyword evidence="11" id="KW-0112">Calmodulin-binding</keyword>
<feature type="coiled-coil region" evidence="15">
    <location>
        <begin position="1135"/>
        <end position="1169"/>
    </location>
</feature>
<evidence type="ECO:0000256" key="3">
    <source>
        <dbReference type="ARBA" id="ARBA00006826"/>
    </source>
</evidence>
<dbReference type="EMBL" id="JAGKHQ010000014">
    <property type="protein sequence ID" value="KAG7499237.1"/>
    <property type="molecule type" value="Genomic_DNA"/>
</dbReference>
<evidence type="ECO:0000256" key="11">
    <source>
        <dbReference type="ARBA" id="ARBA00022860"/>
    </source>
</evidence>
<keyword evidence="13" id="KW-0206">Cytoskeleton</keyword>
<dbReference type="GO" id="GO:0005938">
    <property type="term" value="C:cell cortex"/>
    <property type="evidence" value="ECO:0007669"/>
    <property type="project" value="UniProtKB-SubCell"/>
</dbReference>
<dbReference type="Pfam" id="PF00018">
    <property type="entry name" value="SH3_1"/>
    <property type="match status" value="1"/>
</dbReference>
<dbReference type="FunFam" id="1.20.58.60:FF:000043">
    <property type="entry name" value="Spectrin alpha chain, non-erythrocytic 1"/>
    <property type="match status" value="1"/>
</dbReference>
<name>A0AAV6R1N5_SOLSE</name>
<feature type="coiled-coil region" evidence="15">
    <location>
        <begin position="127"/>
        <end position="205"/>
    </location>
</feature>
<dbReference type="Pfam" id="PF00435">
    <property type="entry name" value="Spectrin"/>
    <property type="match status" value="20"/>
</dbReference>
<dbReference type="SMART" id="SM00326">
    <property type="entry name" value="SH3"/>
    <property type="match status" value="1"/>
</dbReference>
<evidence type="ECO:0000259" key="18">
    <source>
        <dbReference type="PROSITE" id="PS50222"/>
    </source>
</evidence>
<dbReference type="FunFam" id="1.20.58.60:FF:000020">
    <property type="entry name" value="Spectrin alpha chain, non-erythrocytic 1"/>
    <property type="match status" value="1"/>
</dbReference>
<keyword evidence="7" id="KW-0597">Phosphoprotein</keyword>
<evidence type="ECO:0000256" key="16">
    <source>
        <dbReference type="SAM" id="MobiDB-lite"/>
    </source>
</evidence>
<feature type="coiled-coil region" evidence="15">
    <location>
        <begin position="1983"/>
        <end position="2017"/>
    </location>
</feature>
<dbReference type="FunFam" id="1.20.58.60:FF:000037">
    <property type="entry name" value="Spectrin alpha chain non-erythrocytic 1"/>
    <property type="match status" value="1"/>
</dbReference>
<dbReference type="FunFam" id="1.20.58.60:FF:000017">
    <property type="entry name" value="Spectrin alpha chain, non-erythrocytic 1"/>
    <property type="match status" value="1"/>
</dbReference>
<gene>
    <name evidence="19" type="ORF">JOB18_033097</name>
</gene>
<dbReference type="FunFam" id="1.20.58.60:FF:000100">
    <property type="entry name" value="spectrin alpha chain, non-erythrocytic 1 isoform X1"/>
    <property type="match status" value="1"/>
</dbReference>
<dbReference type="GO" id="GO:0051693">
    <property type="term" value="P:actin filament capping"/>
    <property type="evidence" value="ECO:0007669"/>
    <property type="project" value="UniProtKB-KW"/>
</dbReference>
<feature type="coiled-coil region" evidence="15">
    <location>
        <begin position="470"/>
        <end position="504"/>
    </location>
</feature>
<reference evidence="19 20" key="1">
    <citation type="journal article" date="2021" name="Sci. Rep.">
        <title>Chromosome anchoring in Senegalese sole (Solea senegalensis) reveals sex-associated markers and genome rearrangements in flatfish.</title>
        <authorList>
            <person name="Guerrero-Cozar I."/>
            <person name="Gomez-Garrido J."/>
            <person name="Berbel C."/>
            <person name="Martinez-Blanch J.F."/>
            <person name="Alioto T."/>
            <person name="Claros M.G."/>
            <person name="Gagnaire P.A."/>
            <person name="Manchado M."/>
        </authorList>
    </citation>
    <scope>NUCLEOTIDE SEQUENCE [LARGE SCALE GENOMIC DNA]</scope>
    <source>
        <strain evidence="19">Sse05_10M</strain>
    </source>
</reference>
<keyword evidence="5" id="KW-0117">Actin capping</keyword>
<protein>
    <submittedName>
        <fullName evidence="19">Spectrin alpha chain, non-erythrocytic 1 isoform X5</fullName>
    </submittedName>
</protein>
<dbReference type="PROSITE" id="PS50222">
    <property type="entry name" value="EF_HAND_2"/>
    <property type="match status" value="2"/>
</dbReference>
<organism evidence="19 20">
    <name type="scientific">Solea senegalensis</name>
    <name type="common">Senegalese sole</name>
    <dbReference type="NCBI Taxonomy" id="28829"/>
    <lineage>
        <taxon>Eukaryota</taxon>
        <taxon>Metazoa</taxon>
        <taxon>Chordata</taxon>
        <taxon>Craniata</taxon>
        <taxon>Vertebrata</taxon>
        <taxon>Euteleostomi</taxon>
        <taxon>Actinopterygii</taxon>
        <taxon>Neopterygii</taxon>
        <taxon>Teleostei</taxon>
        <taxon>Neoteleostei</taxon>
        <taxon>Acanthomorphata</taxon>
        <taxon>Carangaria</taxon>
        <taxon>Pleuronectiformes</taxon>
        <taxon>Pleuronectoidei</taxon>
        <taxon>Soleidae</taxon>
        <taxon>Solea</taxon>
    </lineage>
</organism>
<evidence type="ECO:0000256" key="8">
    <source>
        <dbReference type="ARBA" id="ARBA00022723"/>
    </source>
</evidence>
<dbReference type="PANTHER" id="PTHR11915">
    <property type="entry name" value="SPECTRIN/FILAMIN RELATED CYTOSKELETAL PROTEIN"/>
    <property type="match status" value="1"/>
</dbReference>
<dbReference type="InterPro" id="IPR018247">
    <property type="entry name" value="EF_Hand_1_Ca_BS"/>
</dbReference>
<evidence type="ECO:0000256" key="1">
    <source>
        <dbReference type="ARBA" id="ARBA00004245"/>
    </source>
</evidence>
<keyword evidence="15" id="KW-0175">Coiled coil</keyword>
<keyword evidence="10" id="KW-0106">Calcium</keyword>
<dbReference type="Pfam" id="PF08726">
    <property type="entry name" value="EFhand_Ca_insen"/>
    <property type="match status" value="1"/>
</dbReference>
<dbReference type="GO" id="GO:0005856">
    <property type="term" value="C:cytoskeleton"/>
    <property type="evidence" value="ECO:0007669"/>
    <property type="project" value="UniProtKB-SubCell"/>
</dbReference>
<dbReference type="CDD" id="cd00176">
    <property type="entry name" value="SPEC"/>
    <property type="match status" value="13"/>
</dbReference>
<dbReference type="SMART" id="SM00054">
    <property type="entry name" value="EFh"/>
    <property type="match status" value="2"/>
</dbReference>
<dbReference type="FunFam" id="1.20.58.60:FF:000046">
    <property type="entry name" value="Spectrin alpha chain, non-erythrocytic 1"/>
    <property type="match status" value="1"/>
</dbReference>
<dbReference type="CDD" id="cd00051">
    <property type="entry name" value="EFh"/>
    <property type="match status" value="1"/>
</dbReference>
<dbReference type="InterPro" id="IPR002048">
    <property type="entry name" value="EF_hand_dom"/>
</dbReference>
<evidence type="ECO:0000256" key="15">
    <source>
        <dbReference type="SAM" id="Coils"/>
    </source>
</evidence>
<dbReference type="Proteomes" id="UP000693946">
    <property type="component" value="Linkage Group LG21"/>
</dbReference>
<evidence type="ECO:0000256" key="12">
    <source>
        <dbReference type="ARBA" id="ARBA00023203"/>
    </source>
</evidence>
<feature type="coiled-coil region" evidence="15">
    <location>
        <begin position="1029"/>
        <end position="1063"/>
    </location>
</feature>
<dbReference type="FunFam" id="1.20.58.60:FF:000166">
    <property type="entry name" value="Spectrin alpha chain non-erythrocytic 1"/>
    <property type="match status" value="1"/>
</dbReference>
<evidence type="ECO:0000256" key="9">
    <source>
        <dbReference type="ARBA" id="ARBA00022737"/>
    </source>
</evidence>
<feature type="coiled-coil region" evidence="15">
    <location>
        <begin position="2809"/>
        <end position="2836"/>
    </location>
</feature>
<proteinExistence type="inferred from homology"/>
<keyword evidence="12" id="KW-0009">Actin-binding</keyword>
<dbReference type="FunFam" id="1.20.58.60:FF:000007">
    <property type="entry name" value="Spectrin alpha chain non-erythrocytic 1"/>
    <property type="match status" value="2"/>
</dbReference>
<dbReference type="InterPro" id="IPR001452">
    <property type="entry name" value="SH3_domain"/>
</dbReference>
<evidence type="ECO:0000256" key="7">
    <source>
        <dbReference type="ARBA" id="ARBA00022553"/>
    </source>
</evidence>
<comment type="similarity">
    <text evidence="3">Belongs to the spectrin family.</text>
</comment>
<dbReference type="SMART" id="SM01184">
    <property type="entry name" value="efhand_Ca_insen"/>
    <property type="match status" value="1"/>
</dbReference>
<dbReference type="FunFam" id="1.10.238.10:FF:000032">
    <property type="entry name" value="Spectrin alpha chain, non-erythrocytic 1"/>
    <property type="match status" value="1"/>
</dbReference>
<keyword evidence="6" id="KW-0963">Cytoplasm</keyword>
<comment type="subcellular location">
    <subcellularLocation>
        <location evidence="2">Cytoplasm</location>
        <location evidence="2">Cell cortex</location>
    </subcellularLocation>
    <subcellularLocation>
        <location evidence="1">Cytoplasm</location>
        <location evidence="1">Cytoskeleton</location>
    </subcellularLocation>
</comment>
<evidence type="ECO:0000256" key="5">
    <source>
        <dbReference type="ARBA" id="ARBA00022467"/>
    </source>
</evidence>
<feature type="domain" description="EF-hand" evidence="18">
    <location>
        <begin position="3188"/>
        <end position="3223"/>
    </location>
</feature>
<dbReference type="FunFam" id="1.20.58.60:FF:000026">
    <property type="entry name" value="Spectrin alpha chain, non-erythrocytic 1"/>
    <property type="match status" value="1"/>
</dbReference>